<dbReference type="GO" id="GO:0051015">
    <property type="term" value="F:actin filament binding"/>
    <property type="evidence" value="ECO:0007669"/>
    <property type="project" value="InterPro"/>
</dbReference>
<feature type="region of interest" description="Disordered" evidence="10">
    <location>
        <begin position="76"/>
        <end position="107"/>
    </location>
</feature>
<dbReference type="PANTHER" id="PTHR47137:SF1">
    <property type="entry name" value="ERMIN"/>
    <property type="match status" value="1"/>
</dbReference>
<reference evidence="11" key="1">
    <citation type="submission" date="2021-01" db="EMBL/GenBank/DDBJ databases">
        <authorList>
            <person name="Zahm M."/>
            <person name="Roques C."/>
            <person name="Cabau C."/>
            <person name="Klopp C."/>
            <person name="Donnadieu C."/>
            <person name="Jouanno E."/>
            <person name="Lampietro C."/>
            <person name="Louis A."/>
            <person name="Herpin A."/>
            <person name="Echchiki A."/>
            <person name="Berthelot C."/>
            <person name="Parey E."/>
            <person name="Roest-Crollius H."/>
            <person name="Braasch I."/>
            <person name="Postlethwait J."/>
            <person name="Bobe J."/>
            <person name="Montfort J."/>
            <person name="Bouchez O."/>
            <person name="Begum T."/>
            <person name="Mejri S."/>
            <person name="Adams A."/>
            <person name="Chen W.-J."/>
            <person name="Guiguen Y."/>
        </authorList>
    </citation>
    <scope>NUCLEOTIDE SEQUENCE</scope>
    <source>
        <tissue evidence="11">Blood</tissue>
    </source>
</reference>
<dbReference type="GO" id="GO:0033270">
    <property type="term" value="C:paranode region of axon"/>
    <property type="evidence" value="ECO:0007669"/>
    <property type="project" value="TreeGrafter"/>
</dbReference>
<sequence>MAEGTDATLVDLRGGAPVTGVVETFGEGGGDIQDLPEKVGAASAVENDDDTVFAQRQEGALLGPGIGVEGRKAPDLLSCPGTASPSLGPNDAGTSKAATMPASDPSLSQLETRVLGASNDRADSLVSLRTDQSEAAKSKNDTPLNLVCSVLQTKPLEGPGNPIAQNSGEAKSSDCSLELERNRQKASVSGVEEVTVMEKTAQEVTSTSTPLLVPEKDRTQVNGEEKTPVQGPGEELEDELEDYDEEEEDVAEGTQQANSLEGSQGSHGDSPRCSSGETTPGGTCKSSISHHSGSKYDTVSYRKIRKGNTKQRIDEFESMMQL</sequence>
<dbReference type="GO" id="GO:0033269">
    <property type="term" value="C:internode region of axon"/>
    <property type="evidence" value="ECO:0007669"/>
    <property type="project" value="TreeGrafter"/>
</dbReference>
<feature type="compositionally biased region" description="Polar residues" evidence="10">
    <location>
        <begin position="81"/>
        <end position="97"/>
    </location>
</feature>
<dbReference type="GO" id="GO:0008360">
    <property type="term" value="P:regulation of cell shape"/>
    <property type="evidence" value="ECO:0007669"/>
    <property type="project" value="InterPro"/>
</dbReference>
<dbReference type="GO" id="GO:0043209">
    <property type="term" value="C:myelin sheath"/>
    <property type="evidence" value="ECO:0007669"/>
    <property type="project" value="TreeGrafter"/>
</dbReference>
<dbReference type="InterPro" id="IPR045346">
    <property type="entry name" value="Ermin"/>
</dbReference>
<gene>
    <name evidence="11" type="ORF">AGOR_G00070490</name>
</gene>
<keyword evidence="5" id="KW-0009">Actin-binding</keyword>
<keyword evidence="12" id="KW-1185">Reference proteome</keyword>
<keyword evidence="6" id="KW-0206">Cytoskeleton</keyword>
<feature type="compositionally biased region" description="Acidic residues" evidence="10">
    <location>
        <begin position="234"/>
        <end position="251"/>
    </location>
</feature>
<evidence type="ECO:0000256" key="8">
    <source>
        <dbReference type="ARBA" id="ARBA00026168"/>
    </source>
</evidence>
<evidence type="ECO:0000256" key="10">
    <source>
        <dbReference type="SAM" id="MobiDB-lite"/>
    </source>
</evidence>
<feature type="compositionally biased region" description="Polar residues" evidence="10">
    <location>
        <begin position="253"/>
        <end position="297"/>
    </location>
</feature>
<evidence type="ECO:0000256" key="6">
    <source>
        <dbReference type="ARBA" id="ARBA00023212"/>
    </source>
</evidence>
<comment type="subunit">
    <text evidence="2">Binds actin.</text>
</comment>
<dbReference type="GO" id="GO:0007015">
    <property type="term" value="P:actin filament organization"/>
    <property type="evidence" value="ECO:0007669"/>
    <property type="project" value="InterPro"/>
</dbReference>
<evidence type="ECO:0000313" key="11">
    <source>
        <dbReference type="EMBL" id="KAI1898259.1"/>
    </source>
</evidence>
<protein>
    <recommendedName>
        <fullName evidence="8">Ermin</fullName>
    </recommendedName>
    <alternativeName>
        <fullName evidence="9">Juxtanodin</fullName>
    </alternativeName>
</protein>
<evidence type="ECO:0000256" key="7">
    <source>
        <dbReference type="ARBA" id="ARBA00025213"/>
    </source>
</evidence>
<keyword evidence="3" id="KW-0963">Cytoplasm</keyword>
<evidence type="ECO:0000256" key="5">
    <source>
        <dbReference type="ARBA" id="ARBA00023203"/>
    </source>
</evidence>
<dbReference type="GO" id="GO:0031344">
    <property type="term" value="P:regulation of cell projection organization"/>
    <property type="evidence" value="ECO:0007669"/>
    <property type="project" value="TreeGrafter"/>
</dbReference>
<dbReference type="GO" id="GO:0005856">
    <property type="term" value="C:cytoskeleton"/>
    <property type="evidence" value="ECO:0007669"/>
    <property type="project" value="UniProtKB-SubCell"/>
</dbReference>
<feature type="compositionally biased region" description="Polar residues" evidence="10">
    <location>
        <begin position="163"/>
        <end position="175"/>
    </location>
</feature>
<dbReference type="InterPro" id="IPR008954">
    <property type="entry name" value="Moesin_tail_sf"/>
</dbReference>
<evidence type="ECO:0000256" key="3">
    <source>
        <dbReference type="ARBA" id="ARBA00022490"/>
    </source>
</evidence>
<feature type="region of interest" description="Disordered" evidence="10">
    <location>
        <begin position="157"/>
        <end position="322"/>
    </location>
</feature>
<dbReference type="EMBL" id="JAERUA010000006">
    <property type="protein sequence ID" value="KAI1898259.1"/>
    <property type="molecule type" value="Genomic_DNA"/>
</dbReference>
<proteinExistence type="predicted"/>
<dbReference type="GO" id="GO:0070062">
    <property type="term" value="C:extracellular exosome"/>
    <property type="evidence" value="ECO:0007669"/>
    <property type="project" value="TreeGrafter"/>
</dbReference>
<dbReference type="AlphaFoldDB" id="A0A8T3DL98"/>
<comment type="subcellular location">
    <subcellularLocation>
        <location evidence="1">Cytoplasm</location>
        <location evidence="1">Cytoskeleton</location>
    </subcellularLocation>
</comment>
<dbReference type="GO" id="GO:0005938">
    <property type="term" value="C:cell cortex"/>
    <property type="evidence" value="ECO:0007669"/>
    <property type="project" value="TreeGrafter"/>
</dbReference>
<name>A0A8T3DL98_9TELE</name>
<comment type="function">
    <text evidence="7">Plays a role in cytoskeletal rearrangements during the late wrapping and/or compaction phases of myelinogenesis as well as in maintenance and stability of myelin sheath in the adult. May play an important role in late-stage oligodendroglia maturation, myelin/Ranvier node formation during CNS development, and in the maintenance and plasticity of related structures in the mature CNS.</text>
</comment>
<evidence type="ECO:0000256" key="9">
    <source>
        <dbReference type="ARBA" id="ARBA00031224"/>
    </source>
</evidence>
<dbReference type="GO" id="GO:0001763">
    <property type="term" value="P:morphogenesis of a branching structure"/>
    <property type="evidence" value="ECO:0007669"/>
    <property type="project" value="TreeGrafter"/>
</dbReference>
<dbReference type="Gene3D" id="6.10.360.10">
    <property type="match status" value="1"/>
</dbReference>
<dbReference type="SUPFAM" id="SSF48678">
    <property type="entry name" value="Moesin tail domain"/>
    <property type="match status" value="1"/>
</dbReference>
<evidence type="ECO:0000256" key="2">
    <source>
        <dbReference type="ARBA" id="ARBA00011216"/>
    </source>
</evidence>
<organism evidence="11 12">
    <name type="scientific">Albula goreensis</name>
    <dbReference type="NCBI Taxonomy" id="1534307"/>
    <lineage>
        <taxon>Eukaryota</taxon>
        <taxon>Metazoa</taxon>
        <taxon>Chordata</taxon>
        <taxon>Craniata</taxon>
        <taxon>Vertebrata</taxon>
        <taxon>Euteleostomi</taxon>
        <taxon>Actinopterygii</taxon>
        <taxon>Neopterygii</taxon>
        <taxon>Teleostei</taxon>
        <taxon>Albuliformes</taxon>
        <taxon>Albulidae</taxon>
        <taxon>Albula</taxon>
    </lineage>
</organism>
<keyword evidence="4" id="KW-0597">Phosphoprotein</keyword>
<dbReference type="GO" id="GO:0030175">
    <property type="term" value="C:filopodium"/>
    <property type="evidence" value="ECO:0007669"/>
    <property type="project" value="TreeGrafter"/>
</dbReference>
<dbReference type="OrthoDB" id="9947518at2759"/>
<feature type="compositionally biased region" description="Basic and acidic residues" evidence="10">
    <location>
        <begin position="214"/>
        <end position="227"/>
    </location>
</feature>
<evidence type="ECO:0000256" key="4">
    <source>
        <dbReference type="ARBA" id="ARBA00022553"/>
    </source>
</evidence>
<dbReference type="Pfam" id="PF20491">
    <property type="entry name" value="Ermin"/>
    <property type="match status" value="1"/>
</dbReference>
<dbReference type="PANTHER" id="PTHR47137">
    <property type="entry name" value="ERMIN"/>
    <property type="match status" value="1"/>
</dbReference>
<dbReference type="Proteomes" id="UP000829720">
    <property type="component" value="Unassembled WGS sequence"/>
</dbReference>
<accession>A0A8T3DL98</accession>
<evidence type="ECO:0000313" key="12">
    <source>
        <dbReference type="Proteomes" id="UP000829720"/>
    </source>
</evidence>
<evidence type="ECO:0000256" key="1">
    <source>
        <dbReference type="ARBA" id="ARBA00004245"/>
    </source>
</evidence>
<dbReference type="GO" id="GO:0043025">
    <property type="term" value="C:neuronal cell body"/>
    <property type="evidence" value="ECO:0007669"/>
    <property type="project" value="TreeGrafter"/>
</dbReference>
<comment type="caution">
    <text evidence="11">The sequence shown here is derived from an EMBL/GenBank/DDBJ whole genome shotgun (WGS) entry which is preliminary data.</text>
</comment>